<dbReference type="InterPro" id="IPR006531">
    <property type="entry name" value="Gp5/Vgr_OB"/>
</dbReference>
<evidence type="ECO:0000313" key="2">
    <source>
        <dbReference type="EMBL" id="TBL80771.1"/>
    </source>
</evidence>
<dbReference type="SUPFAM" id="SSF69255">
    <property type="entry name" value="gp5 N-terminal domain-like"/>
    <property type="match status" value="1"/>
</dbReference>
<gene>
    <name evidence="2" type="ORF">EYB31_05980</name>
</gene>
<proteinExistence type="predicted"/>
<dbReference type="AlphaFoldDB" id="A0A4Q9DZQ8"/>
<comment type="caution">
    <text evidence="2">The sequence shown here is derived from an EMBL/GenBank/DDBJ whole genome shotgun (WGS) entry which is preliminary data.</text>
</comment>
<protein>
    <recommendedName>
        <fullName evidence="1">Gp5/Type VI secretion system Vgr protein OB-fold domain-containing protein</fullName>
    </recommendedName>
</protein>
<organism evidence="2 3">
    <name type="scientific">Paenibacillus thalictri</name>
    <dbReference type="NCBI Taxonomy" id="2527873"/>
    <lineage>
        <taxon>Bacteria</taxon>
        <taxon>Bacillati</taxon>
        <taxon>Bacillota</taxon>
        <taxon>Bacilli</taxon>
        <taxon>Bacillales</taxon>
        <taxon>Paenibacillaceae</taxon>
        <taxon>Paenibacillus</taxon>
    </lineage>
</organism>
<feature type="domain" description="Gp5/Type VI secretion system Vgr protein OB-fold" evidence="1">
    <location>
        <begin position="23"/>
        <end position="97"/>
    </location>
</feature>
<dbReference type="SUPFAM" id="SSF69349">
    <property type="entry name" value="Phage fibre proteins"/>
    <property type="match status" value="1"/>
</dbReference>
<name>A0A4Q9DZQ8_9BACL</name>
<evidence type="ECO:0000313" key="3">
    <source>
        <dbReference type="Proteomes" id="UP000293142"/>
    </source>
</evidence>
<keyword evidence="3" id="KW-1185">Reference proteome</keyword>
<sequence>MSGLFDSLNAMNDKMLSIVNGVYIGIVADNKDPENLGRLKLKIPIIDDKKMFDWARMTTMMAGKDRGSLFIPEIGDEVLVAFQMGDIREPIVIGCLWNKNQPPPAGKDEKNNIRKLTSRSGHEVTFDDKENEGKISVKTKKGHKLELQEKNDTITLEESSGQNVITIKGGSANEIEIKSGTTKITINNKGDAVIESTKSVKLKSTQVAVEATATLDLKGSAAVNIKSDGLITLKGTMVKIN</sequence>
<reference evidence="2 3" key="1">
    <citation type="submission" date="2019-02" db="EMBL/GenBank/DDBJ databases">
        <title>Paenibacillus sp. nov., isolated from surface-sterilized tissue of Thalictrum simplex L.</title>
        <authorList>
            <person name="Tuo L."/>
        </authorList>
    </citation>
    <scope>NUCLEOTIDE SEQUENCE [LARGE SCALE GENOMIC DNA]</scope>
    <source>
        <strain evidence="2 3">N2SHLJ1</strain>
    </source>
</reference>
<accession>A0A4Q9DZQ8</accession>
<dbReference type="InterPro" id="IPR037026">
    <property type="entry name" value="Vgr_OB-fold_dom_sf"/>
</dbReference>
<dbReference type="Gene3D" id="2.40.50.230">
    <property type="entry name" value="Gp5 N-terminal domain"/>
    <property type="match status" value="1"/>
</dbReference>
<dbReference type="Proteomes" id="UP000293142">
    <property type="component" value="Unassembled WGS sequence"/>
</dbReference>
<evidence type="ECO:0000259" key="1">
    <source>
        <dbReference type="Pfam" id="PF04717"/>
    </source>
</evidence>
<dbReference type="OrthoDB" id="9762420at2"/>
<dbReference type="Pfam" id="PF04717">
    <property type="entry name" value="Phage_base_V"/>
    <property type="match status" value="1"/>
</dbReference>
<dbReference type="EMBL" id="SIRE01000004">
    <property type="protein sequence ID" value="TBL80771.1"/>
    <property type="molecule type" value="Genomic_DNA"/>
</dbReference>